<protein>
    <submittedName>
        <fullName evidence="2">Uncharacterized protein</fullName>
    </submittedName>
</protein>
<feature type="region of interest" description="Disordered" evidence="1">
    <location>
        <begin position="75"/>
        <end position="104"/>
    </location>
</feature>
<accession>X6N0E2</accession>
<proteinExistence type="predicted"/>
<name>X6N0E2_RETFI</name>
<comment type="caution">
    <text evidence="2">The sequence shown here is derived from an EMBL/GenBank/DDBJ whole genome shotgun (WGS) entry which is preliminary data.</text>
</comment>
<evidence type="ECO:0000256" key="1">
    <source>
        <dbReference type="SAM" id="MobiDB-lite"/>
    </source>
</evidence>
<keyword evidence="3" id="KW-1185">Reference proteome</keyword>
<dbReference type="AlphaFoldDB" id="X6N0E2"/>
<organism evidence="2 3">
    <name type="scientific">Reticulomyxa filosa</name>
    <dbReference type="NCBI Taxonomy" id="46433"/>
    <lineage>
        <taxon>Eukaryota</taxon>
        <taxon>Sar</taxon>
        <taxon>Rhizaria</taxon>
        <taxon>Retaria</taxon>
        <taxon>Foraminifera</taxon>
        <taxon>Monothalamids</taxon>
        <taxon>Reticulomyxidae</taxon>
        <taxon>Reticulomyxa</taxon>
    </lineage>
</organism>
<evidence type="ECO:0000313" key="3">
    <source>
        <dbReference type="Proteomes" id="UP000023152"/>
    </source>
</evidence>
<feature type="region of interest" description="Disordered" evidence="1">
    <location>
        <begin position="27"/>
        <end position="60"/>
    </location>
</feature>
<sequence>MEEEKLILDNEQFVNDDDDDVININEMGIKTNPFRKETPQQPAIDEIKEPPIMNDRTSKKLMDIFKKDAKNKSSLETIPESDSLSSFSEPRLRKDKPSKKDLLREESKTLRSAKILTVKGYLQSARFGEFLCNHVGVSPTMVKSLSDDRLDDVHREIKCLLNKRYKERFVENLTRNGLVLIETTVTPFYDIRNFSTVLSHNEEFLDCLEELKLEIKGPALPLHIRIAMIIGQTALLCNQMNSLHGGGPQMDPEQIHNFEQEEKKEEKPNIFQKNSMLQSYVVKKALVQGALLYGYGSYRYPGGFLQLPSTGTVVSTATALSIAGVGSGLIGDNIQQIIQPTSAKRGEKYARGNTALASALMNGATYLGFMAVLNPGVLGGSATQLAWLAGEVVSFLVEEKSKMSIFKEKTWKKVGQTLSKPFSSNGGSPPNVADTIAKIGWGGDSKDIGNAAKDVFGAGKGVVNEVWGTAKGVLNTGENLLGNVVRVGHLTGDITAKKRCLEYLFNLRVYFGKRGEYQAKVNEFNFKMLDDEATLEGKYFFQKCVDNYILGKEEWEIYKMFFNYCAFMLKDLLKKGLSHDKCCYCFERLIFAAFTYLSDFLKRKMSIVTHPKNDIPYENISDIRGDGHIPAVQVVAQVQKENYITVYMNPPPATTCMSSGTLTWFDLQPRIAQNVKTLDLRINITCSNAKVTVLPAPYWFRTLRVRINKGSGDYIQWIYPENIVLHYSLMDPIRRKWYEDHGMIKFYEEKEHYRFVYPNPLEVGETRDVYIPIPTSFWDMGAIHFQHMSQDIRLEFEFDSDFVISGTATNITVNNIAIVINQFDLTGDEQEEWLTDLRSTAHYYNYLDCIRVTDNSKTMTQSAKTNFDLQNFIAKSPFLLVVIKPSTAPTASDHSKYRPLDWGDGATVEIENPSNEPLLGKGNSPKWEYLEKRFVELTGKKQIRGFYIINFCQSLYDAYNGIIRGFYPFAGVKDTLAITFGGAGIQETSTLTPDAAPTAGRFHVMFDGRELGTVAYNANAAALAAAINGSDPFTRTGQTVSSNAAVSAGTAITLTWSVPDGSVSKNFNDKVICLLGDALADHYFAATNGKNGKTGWTTSNYNSKP</sequence>
<dbReference type="Proteomes" id="UP000023152">
    <property type="component" value="Unassembled WGS sequence"/>
</dbReference>
<evidence type="ECO:0000313" key="2">
    <source>
        <dbReference type="EMBL" id="ETO19526.1"/>
    </source>
</evidence>
<dbReference type="EMBL" id="ASPP01013573">
    <property type="protein sequence ID" value="ETO19526.1"/>
    <property type="molecule type" value="Genomic_DNA"/>
</dbReference>
<reference evidence="2 3" key="1">
    <citation type="journal article" date="2013" name="Curr. Biol.">
        <title>The Genome of the Foraminiferan Reticulomyxa filosa.</title>
        <authorList>
            <person name="Glockner G."/>
            <person name="Hulsmann N."/>
            <person name="Schleicher M."/>
            <person name="Noegel A.A."/>
            <person name="Eichinger L."/>
            <person name="Gallinger C."/>
            <person name="Pawlowski J."/>
            <person name="Sierra R."/>
            <person name="Euteneuer U."/>
            <person name="Pillet L."/>
            <person name="Moustafa A."/>
            <person name="Platzer M."/>
            <person name="Groth M."/>
            <person name="Szafranski K."/>
            <person name="Schliwa M."/>
        </authorList>
    </citation>
    <scope>NUCLEOTIDE SEQUENCE [LARGE SCALE GENOMIC DNA]</scope>
</reference>
<feature type="compositionally biased region" description="Polar residues" evidence="1">
    <location>
        <begin position="75"/>
        <end position="88"/>
    </location>
</feature>
<gene>
    <name evidence="2" type="ORF">RFI_17703</name>
</gene>